<keyword evidence="2" id="KW-1185">Reference proteome</keyword>
<dbReference type="STRING" id="198628.Dda3937_02984"/>
<dbReference type="AlphaFoldDB" id="E0SJB0"/>
<accession>E0SJB0</accession>
<evidence type="ECO:0000313" key="2">
    <source>
        <dbReference type="Proteomes" id="UP000006859"/>
    </source>
</evidence>
<sequence length="69" mass="7655">MNFLLIFPVSVCTLFPAHSRWRFSALATVFATIRFFAANNTAALKAPARSQFALNESVVENRGPRALAR</sequence>
<evidence type="ECO:0000313" key="1">
    <source>
        <dbReference type="EMBL" id="ADM97911.1"/>
    </source>
</evidence>
<dbReference type="KEGG" id="ddd:Dda3937_02984"/>
<dbReference type="EMBL" id="CP002038">
    <property type="protein sequence ID" value="ADM97911.1"/>
    <property type="molecule type" value="Genomic_DNA"/>
</dbReference>
<gene>
    <name evidence="1" type="ordered locus">Dda3937_02984</name>
</gene>
<reference evidence="1 2" key="1">
    <citation type="journal article" date="2011" name="J. Bacteriol.">
        <title>Genome sequence of the plant-pathogenic bacterium Dickeya dadantii 3937.</title>
        <authorList>
            <person name="Glasner J.D."/>
            <person name="Yang C.H."/>
            <person name="Reverchon S."/>
            <person name="Hugouvieux-Cotte-Pattat N."/>
            <person name="Condemine G."/>
            <person name="Bohin J.P."/>
            <person name="Van Gijsegem F."/>
            <person name="Yang S."/>
            <person name="Franza T."/>
            <person name="Expert D."/>
            <person name="Plunkett G. III"/>
            <person name="San Francisco M.J."/>
            <person name="Charkowski A.O."/>
            <person name="Py B."/>
            <person name="Bell K."/>
            <person name="Rauscher L."/>
            <person name="Rodriguez-Palenzuela P."/>
            <person name="Toussaint A."/>
            <person name="Holeva M.C."/>
            <person name="He S.Y."/>
            <person name="Douet V."/>
            <person name="Boccara M."/>
            <person name="Blanco C."/>
            <person name="Toth I."/>
            <person name="Anderson B.D."/>
            <person name="Biehl B.S."/>
            <person name="Mau B."/>
            <person name="Flynn S.M."/>
            <person name="Barras F."/>
            <person name="Lindeberg M."/>
            <person name="Birch P.R."/>
            <person name="Tsuyumu S."/>
            <person name="Shi X."/>
            <person name="Hibbing M."/>
            <person name="Yap M.N."/>
            <person name="Carpentier M."/>
            <person name="Dassa E."/>
            <person name="Umehara M."/>
            <person name="Kim J.F."/>
            <person name="Rusch M."/>
            <person name="Soni P."/>
            <person name="Mayhew G.F."/>
            <person name="Fouts D.E."/>
            <person name="Gill S.R."/>
            <person name="Blattner F.R."/>
            <person name="Keen N.T."/>
            <person name="Perna N.T."/>
        </authorList>
    </citation>
    <scope>NUCLEOTIDE SEQUENCE [LARGE SCALE GENOMIC DNA]</scope>
    <source>
        <strain evidence="1 2">3937</strain>
    </source>
</reference>
<proteinExistence type="predicted"/>
<dbReference type="Proteomes" id="UP000006859">
    <property type="component" value="Chromosome"/>
</dbReference>
<protein>
    <submittedName>
        <fullName evidence="1">Uncharacterized protein</fullName>
    </submittedName>
</protein>
<name>E0SJB0_DICD3</name>
<dbReference type="HOGENOM" id="CLU_2769188_0_0_6"/>
<organism evidence="1 2">
    <name type="scientific">Dickeya dadantii (strain 3937)</name>
    <name type="common">Erwinia chrysanthemi (strain 3937)</name>
    <dbReference type="NCBI Taxonomy" id="198628"/>
    <lineage>
        <taxon>Bacteria</taxon>
        <taxon>Pseudomonadati</taxon>
        <taxon>Pseudomonadota</taxon>
        <taxon>Gammaproteobacteria</taxon>
        <taxon>Enterobacterales</taxon>
        <taxon>Pectobacteriaceae</taxon>
        <taxon>Dickeya</taxon>
    </lineage>
</organism>